<dbReference type="InterPro" id="IPR039657">
    <property type="entry name" value="Dimethylallyltransferase"/>
</dbReference>
<evidence type="ECO:0000256" key="10">
    <source>
        <dbReference type="HAMAP-Rule" id="MF_00185"/>
    </source>
</evidence>
<comment type="cofactor">
    <cofactor evidence="1 10">
        <name>Mg(2+)</name>
        <dbReference type="ChEBI" id="CHEBI:18420"/>
    </cofactor>
</comment>
<dbReference type="Gene3D" id="3.40.50.300">
    <property type="entry name" value="P-loop containing nucleotide triphosphate hydrolases"/>
    <property type="match status" value="1"/>
</dbReference>
<keyword evidence="15" id="KW-1185">Reference proteome</keyword>
<comment type="subunit">
    <text evidence="10">Monomer.</text>
</comment>
<protein>
    <recommendedName>
        <fullName evidence="10">tRNA dimethylallyltransferase</fullName>
        <ecNumber evidence="10">2.5.1.75</ecNumber>
    </recommendedName>
    <alternativeName>
        <fullName evidence="10">Dimethylallyl diphosphate:tRNA dimethylallyltransferase</fullName>
        <shortName evidence="10">DMAPP:tRNA dimethylallyltransferase</shortName>
        <shortName evidence="10">DMATase</shortName>
    </alternativeName>
    <alternativeName>
        <fullName evidence="10">Isopentenyl-diphosphate:tRNA isopentenyltransferase</fullName>
        <shortName evidence="10">IPP transferase</shortName>
        <shortName evidence="10">IPPT</shortName>
        <shortName evidence="10">IPTase</shortName>
    </alternativeName>
</protein>
<dbReference type="NCBIfam" id="TIGR00174">
    <property type="entry name" value="miaA"/>
    <property type="match status" value="1"/>
</dbReference>
<feature type="binding site" evidence="10">
    <location>
        <begin position="9"/>
        <end position="16"/>
    </location>
    <ligand>
        <name>ATP</name>
        <dbReference type="ChEBI" id="CHEBI:30616"/>
    </ligand>
</feature>
<comment type="caution">
    <text evidence="10">Lacks conserved residue(s) required for the propagation of feature annotation.</text>
</comment>
<dbReference type="InterPro" id="IPR027417">
    <property type="entry name" value="P-loop_NTPase"/>
</dbReference>
<dbReference type="SUPFAM" id="SSF52540">
    <property type="entry name" value="P-loop containing nucleoside triphosphate hydrolases"/>
    <property type="match status" value="2"/>
</dbReference>
<comment type="similarity">
    <text evidence="3 10 13">Belongs to the IPP transferase family.</text>
</comment>
<comment type="function">
    <text evidence="2 10 12">Catalyzes the transfer of a dimethylallyl group onto the adenine at position 37 in tRNAs that read codons beginning with uridine, leading to the formation of N6-(dimethylallyl)adenosine (i(6)A).</text>
</comment>
<organism evidence="14 15">
    <name type="scientific">Putridiphycobacter roseus</name>
    <dbReference type="NCBI Taxonomy" id="2219161"/>
    <lineage>
        <taxon>Bacteria</taxon>
        <taxon>Pseudomonadati</taxon>
        <taxon>Bacteroidota</taxon>
        <taxon>Flavobacteriia</taxon>
        <taxon>Flavobacteriales</taxon>
        <taxon>Crocinitomicaceae</taxon>
        <taxon>Putridiphycobacter</taxon>
    </lineage>
</organism>
<dbReference type="Proteomes" id="UP000249248">
    <property type="component" value="Unassembled WGS sequence"/>
</dbReference>
<dbReference type="AlphaFoldDB" id="A0A2W1NI80"/>
<evidence type="ECO:0000256" key="3">
    <source>
        <dbReference type="ARBA" id="ARBA00005842"/>
    </source>
</evidence>
<reference evidence="14 15" key="1">
    <citation type="submission" date="2018-06" db="EMBL/GenBank/DDBJ databases">
        <title>The draft genome sequence of Crocinitomix sp. SM1701.</title>
        <authorList>
            <person name="Zhang X."/>
        </authorList>
    </citation>
    <scope>NUCLEOTIDE SEQUENCE [LARGE SCALE GENOMIC DNA]</scope>
    <source>
        <strain evidence="14 15">SM1701</strain>
    </source>
</reference>
<comment type="caution">
    <text evidence="14">The sequence shown here is derived from an EMBL/GenBank/DDBJ whole genome shotgun (WGS) entry which is preliminary data.</text>
</comment>
<evidence type="ECO:0000256" key="11">
    <source>
        <dbReference type="RuleBase" id="RU003783"/>
    </source>
</evidence>
<evidence type="ECO:0000256" key="13">
    <source>
        <dbReference type="RuleBase" id="RU003785"/>
    </source>
</evidence>
<feature type="region of interest" description="Interaction with substrate tRNA" evidence="10">
    <location>
        <begin position="34"/>
        <end position="37"/>
    </location>
</feature>
<evidence type="ECO:0000313" key="15">
    <source>
        <dbReference type="Proteomes" id="UP000249248"/>
    </source>
</evidence>
<evidence type="ECO:0000256" key="1">
    <source>
        <dbReference type="ARBA" id="ARBA00001946"/>
    </source>
</evidence>
<dbReference type="PANTHER" id="PTHR11088">
    <property type="entry name" value="TRNA DIMETHYLALLYLTRANSFERASE"/>
    <property type="match status" value="1"/>
</dbReference>
<evidence type="ECO:0000313" key="14">
    <source>
        <dbReference type="EMBL" id="PZE17636.1"/>
    </source>
</evidence>
<dbReference type="RefSeq" id="WP_111062596.1">
    <property type="nucleotide sequence ID" value="NZ_JBHUCU010000027.1"/>
</dbReference>
<feature type="site" description="Interaction with substrate tRNA" evidence="10">
    <location>
        <position position="126"/>
    </location>
</feature>
<keyword evidence="8 10" id="KW-0460">Magnesium</keyword>
<dbReference type="EMBL" id="QKSB01000003">
    <property type="protein sequence ID" value="PZE17636.1"/>
    <property type="molecule type" value="Genomic_DNA"/>
</dbReference>
<keyword evidence="5 10" id="KW-0819">tRNA processing</keyword>
<dbReference type="EC" id="2.5.1.75" evidence="10"/>
<evidence type="ECO:0000256" key="7">
    <source>
        <dbReference type="ARBA" id="ARBA00022840"/>
    </source>
</evidence>
<feature type="binding site" evidence="10">
    <location>
        <begin position="11"/>
        <end position="16"/>
    </location>
    <ligand>
        <name>substrate</name>
    </ligand>
</feature>
<feature type="site" description="Interaction with substrate tRNA" evidence="10">
    <location>
        <position position="103"/>
    </location>
</feature>
<sequence length="306" mass="35405">MSDLIVILGPTASGKTQLGCKLAQFVQGEIISADSRQIYRGMDIGTGKDLEEFNINGVQIPHHLIDIRDPGYKYNIWEYQSDFIDAYNLIVEKEKVPILVGGSGLYIETALKGNTYTGIESNRDLRNELAAFSNAEIQELWAKIDPKLKDTLDNNTVPRAIRAIEIDQFIKENPNWKKPVYPKINYTIFGVDISRELRREKITRRLSERLNNGLVEEVENLVKNGLPFEALDYYGLEYKWVGQYLQKNINKKELFEGLNTAIHQFSKRQMTWFRRMEKQGYHIIWLDAEDEMDAKLNHILTTFSPI</sequence>
<dbReference type="Pfam" id="PF01715">
    <property type="entry name" value="IPPT"/>
    <property type="match status" value="1"/>
</dbReference>
<dbReference type="OrthoDB" id="9776390at2"/>
<dbReference type="PANTHER" id="PTHR11088:SF60">
    <property type="entry name" value="TRNA DIMETHYLALLYLTRANSFERASE"/>
    <property type="match status" value="1"/>
</dbReference>
<proteinExistence type="inferred from homology"/>
<dbReference type="GO" id="GO:0005524">
    <property type="term" value="F:ATP binding"/>
    <property type="evidence" value="ECO:0007669"/>
    <property type="project" value="UniProtKB-UniRule"/>
</dbReference>
<keyword evidence="4 10" id="KW-0808">Transferase</keyword>
<name>A0A2W1NI80_9FLAO</name>
<evidence type="ECO:0000256" key="2">
    <source>
        <dbReference type="ARBA" id="ARBA00003213"/>
    </source>
</evidence>
<dbReference type="HAMAP" id="MF_00185">
    <property type="entry name" value="IPP_trans"/>
    <property type="match status" value="1"/>
</dbReference>
<dbReference type="GO" id="GO:0052381">
    <property type="term" value="F:tRNA dimethylallyltransferase activity"/>
    <property type="evidence" value="ECO:0007669"/>
    <property type="project" value="UniProtKB-UniRule"/>
</dbReference>
<evidence type="ECO:0000256" key="8">
    <source>
        <dbReference type="ARBA" id="ARBA00022842"/>
    </source>
</evidence>
<gene>
    <name evidence="10" type="primary">miaA</name>
    <name evidence="14" type="ORF">DNU06_07345</name>
</gene>
<comment type="catalytic activity">
    <reaction evidence="9 10 11">
        <text>adenosine(37) in tRNA + dimethylallyl diphosphate = N(6)-dimethylallyladenosine(37) in tRNA + diphosphate</text>
        <dbReference type="Rhea" id="RHEA:26482"/>
        <dbReference type="Rhea" id="RHEA-COMP:10162"/>
        <dbReference type="Rhea" id="RHEA-COMP:10375"/>
        <dbReference type="ChEBI" id="CHEBI:33019"/>
        <dbReference type="ChEBI" id="CHEBI:57623"/>
        <dbReference type="ChEBI" id="CHEBI:74411"/>
        <dbReference type="ChEBI" id="CHEBI:74415"/>
        <dbReference type="EC" id="2.5.1.75"/>
    </reaction>
</comment>
<evidence type="ECO:0000256" key="6">
    <source>
        <dbReference type="ARBA" id="ARBA00022741"/>
    </source>
</evidence>
<evidence type="ECO:0000256" key="12">
    <source>
        <dbReference type="RuleBase" id="RU003784"/>
    </source>
</evidence>
<accession>A0A2W1NI80</accession>
<dbReference type="GO" id="GO:0006400">
    <property type="term" value="P:tRNA modification"/>
    <property type="evidence" value="ECO:0007669"/>
    <property type="project" value="TreeGrafter"/>
</dbReference>
<evidence type="ECO:0000256" key="9">
    <source>
        <dbReference type="ARBA" id="ARBA00049563"/>
    </source>
</evidence>
<evidence type="ECO:0000256" key="5">
    <source>
        <dbReference type="ARBA" id="ARBA00022694"/>
    </source>
</evidence>
<dbReference type="InterPro" id="IPR018022">
    <property type="entry name" value="IPT"/>
</dbReference>
<evidence type="ECO:0000256" key="4">
    <source>
        <dbReference type="ARBA" id="ARBA00022679"/>
    </source>
</evidence>
<keyword evidence="7 10" id="KW-0067">ATP-binding</keyword>
<keyword evidence="6 10" id="KW-0547">Nucleotide-binding</keyword>